<dbReference type="RefSeq" id="WP_085467713.1">
    <property type="nucleotide sequence ID" value="NZ_FXBL01000004.1"/>
</dbReference>
<keyword evidence="3" id="KW-1185">Reference proteome</keyword>
<protein>
    <recommendedName>
        <fullName evidence="4">Tat pathway signal sequence domain protein</fullName>
    </recommendedName>
</protein>
<dbReference type="Proteomes" id="UP000193083">
    <property type="component" value="Unassembled WGS sequence"/>
</dbReference>
<dbReference type="AlphaFoldDB" id="A0A1X7P8E1"/>
<name>A0A1X7P8E1_9HYPH</name>
<dbReference type="EMBL" id="FXBL01000004">
    <property type="protein sequence ID" value="SMH47104.1"/>
    <property type="molecule type" value="Genomic_DNA"/>
</dbReference>
<organism evidence="2 3">
    <name type="scientific">Mesorhizobium australicum</name>
    <dbReference type="NCBI Taxonomy" id="536018"/>
    <lineage>
        <taxon>Bacteria</taxon>
        <taxon>Pseudomonadati</taxon>
        <taxon>Pseudomonadota</taxon>
        <taxon>Alphaproteobacteria</taxon>
        <taxon>Hyphomicrobiales</taxon>
        <taxon>Phyllobacteriaceae</taxon>
        <taxon>Mesorhizobium</taxon>
    </lineage>
</organism>
<evidence type="ECO:0008006" key="4">
    <source>
        <dbReference type="Google" id="ProtNLM"/>
    </source>
</evidence>
<evidence type="ECO:0000256" key="1">
    <source>
        <dbReference type="SAM" id="SignalP"/>
    </source>
</evidence>
<dbReference type="OrthoDB" id="7707524at2"/>
<keyword evidence="1" id="KW-0732">Signal</keyword>
<evidence type="ECO:0000313" key="2">
    <source>
        <dbReference type="EMBL" id="SMH47104.1"/>
    </source>
</evidence>
<accession>A0A1X7P8E1</accession>
<sequence length="144" mass="14875">MRLAASLLVLTSLVAMPLAPAAAQGASPEQHVSLDLNALQPSEGGCRLTFVVANNLATPVDRAAFEMALFDKAGVVDRLTVLDFRSLPAGKTKVSRFDLKGVDCANVSRVLINDATECTGAGTAPDACLAALKTQSTSGVSFGR</sequence>
<proteinExistence type="predicted"/>
<feature type="chain" id="PRO_5012055781" description="Tat pathway signal sequence domain protein" evidence="1">
    <location>
        <begin position="22"/>
        <end position="144"/>
    </location>
</feature>
<gene>
    <name evidence="2" type="ORF">SAMN02982922_3451</name>
</gene>
<feature type="signal peptide" evidence="1">
    <location>
        <begin position="1"/>
        <end position="21"/>
    </location>
</feature>
<reference evidence="2 3" key="1">
    <citation type="submission" date="2017-04" db="EMBL/GenBank/DDBJ databases">
        <authorList>
            <person name="Afonso C.L."/>
            <person name="Miller P.J."/>
            <person name="Scott M.A."/>
            <person name="Spackman E."/>
            <person name="Goraichik I."/>
            <person name="Dimitrov K.M."/>
            <person name="Suarez D.L."/>
            <person name="Swayne D.E."/>
        </authorList>
    </citation>
    <scope>NUCLEOTIDE SEQUENCE [LARGE SCALE GENOMIC DNA]</scope>
    <source>
        <strain evidence="2 3">B5P</strain>
    </source>
</reference>
<evidence type="ECO:0000313" key="3">
    <source>
        <dbReference type="Proteomes" id="UP000193083"/>
    </source>
</evidence>